<dbReference type="Proteomes" id="UP000192790">
    <property type="component" value="Unassembled WGS sequence"/>
</dbReference>
<sequence length="78" mass="8836">MIFEKISELIAEQFSINIDEVTMDTSFEEDLGADSLDIVELTMAMEEEFDLGEIGDEEITSLKTVGDLVRFIQNKLDD</sequence>
<comment type="function">
    <text evidence="7 9">Carrier of the growing fatty acid chain in fatty acid biosynthesis.</text>
</comment>
<dbReference type="RefSeq" id="WP_084233641.1">
    <property type="nucleotide sequence ID" value="NZ_FWXW01000002.1"/>
</dbReference>
<feature type="modified residue" description="O-(pantetheine 4'-phosphoryl)serine" evidence="7">
    <location>
        <position position="35"/>
    </location>
</feature>
<evidence type="ECO:0000256" key="5">
    <source>
        <dbReference type="ARBA" id="ARBA00023098"/>
    </source>
</evidence>
<keyword evidence="5 7" id="KW-0443">Lipid metabolism</keyword>
<evidence type="ECO:0000256" key="4">
    <source>
        <dbReference type="ARBA" id="ARBA00022832"/>
    </source>
</evidence>
<dbReference type="Gene3D" id="1.10.1200.10">
    <property type="entry name" value="ACP-like"/>
    <property type="match status" value="1"/>
</dbReference>
<evidence type="ECO:0000256" key="8">
    <source>
        <dbReference type="NCBIfam" id="TIGR00517"/>
    </source>
</evidence>
<keyword evidence="4 7" id="KW-0276">Fatty acid metabolism</keyword>
<dbReference type="NCBIfam" id="TIGR00517">
    <property type="entry name" value="acyl_carrier"/>
    <property type="match status" value="1"/>
</dbReference>
<dbReference type="EMBL" id="FWXW01000002">
    <property type="protein sequence ID" value="SMC46770.1"/>
    <property type="molecule type" value="Genomic_DNA"/>
</dbReference>
<dbReference type="PANTHER" id="PTHR20863:SF76">
    <property type="entry name" value="CARRIER DOMAIN-CONTAINING PROTEIN"/>
    <property type="match status" value="1"/>
</dbReference>
<dbReference type="GO" id="GO:0000036">
    <property type="term" value="F:acyl carrier activity"/>
    <property type="evidence" value="ECO:0007669"/>
    <property type="project" value="UniProtKB-UniRule"/>
</dbReference>
<dbReference type="GO" id="GO:0009245">
    <property type="term" value="P:lipid A biosynthetic process"/>
    <property type="evidence" value="ECO:0007669"/>
    <property type="project" value="TreeGrafter"/>
</dbReference>
<dbReference type="GO" id="GO:0005829">
    <property type="term" value="C:cytosol"/>
    <property type="evidence" value="ECO:0007669"/>
    <property type="project" value="TreeGrafter"/>
</dbReference>
<keyword evidence="2 7" id="KW-0444">Lipid biosynthesis</keyword>
<evidence type="ECO:0000256" key="6">
    <source>
        <dbReference type="ARBA" id="ARBA00023160"/>
    </source>
</evidence>
<dbReference type="NCBIfam" id="NF002150">
    <property type="entry name" value="PRK00982.1-4"/>
    <property type="match status" value="1"/>
</dbReference>
<proteinExistence type="inferred from homology"/>
<comment type="subcellular location">
    <subcellularLocation>
        <location evidence="7">Cytoplasm</location>
    </subcellularLocation>
</comment>
<name>A0A1W1ZE76_9FIRM</name>
<keyword evidence="3 7" id="KW-0597">Phosphoprotein</keyword>
<dbReference type="SUPFAM" id="SSF47336">
    <property type="entry name" value="ACP-like"/>
    <property type="match status" value="1"/>
</dbReference>
<keyword evidence="1 7" id="KW-0596">Phosphopantetheine</keyword>
<dbReference type="InterPro" id="IPR036736">
    <property type="entry name" value="ACP-like_sf"/>
</dbReference>
<reference evidence="11 12" key="1">
    <citation type="submission" date="2017-04" db="EMBL/GenBank/DDBJ databases">
        <authorList>
            <person name="Afonso C.L."/>
            <person name="Miller P.J."/>
            <person name="Scott M.A."/>
            <person name="Spackman E."/>
            <person name="Goraichik I."/>
            <person name="Dimitrov K.M."/>
            <person name="Suarez D.L."/>
            <person name="Swayne D.E."/>
        </authorList>
    </citation>
    <scope>NUCLEOTIDE SEQUENCE [LARGE SCALE GENOMIC DNA]</scope>
    <source>
        <strain evidence="11 12">DSM 12816</strain>
    </source>
</reference>
<comment type="PTM">
    <text evidence="9">4'-phosphopantetheine is transferred from CoA to a specific serine of apo-ACP by acpS.</text>
</comment>
<comment type="PTM">
    <text evidence="7">4'-phosphopantetheine is transferred from CoA to a specific serine of apo-ACP by AcpS. This modification is essential for activity because fatty acids are bound in thioester linkage to the sulfhydryl of the prosthetic group.</text>
</comment>
<dbReference type="Pfam" id="PF00550">
    <property type="entry name" value="PP-binding"/>
    <property type="match status" value="1"/>
</dbReference>
<dbReference type="PROSITE" id="PS50075">
    <property type="entry name" value="CARRIER"/>
    <property type="match status" value="1"/>
</dbReference>
<dbReference type="GO" id="GO:0016020">
    <property type="term" value="C:membrane"/>
    <property type="evidence" value="ECO:0007669"/>
    <property type="project" value="GOC"/>
</dbReference>
<evidence type="ECO:0000313" key="12">
    <source>
        <dbReference type="Proteomes" id="UP000192790"/>
    </source>
</evidence>
<keyword evidence="7" id="KW-0963">Cytoplasm</keyword>
<evidence type="ECO:0000256" key="2">
    <source>
        <dbReference type="ARBA" id="ARBA00022516"/>
    </source>
</evidence>
<dbReference type="PANTHER" id="PTHR20863">
    <property type="entry name" value="ACYL CARRIER PROTEIN"/>
    <property type="match status" value="1"/>
</dbReference>
<feature type="domain" description="Carrier" evidence="10">
    <location>
        <begin position="1"/>
        <end position="76"/>
    </location>
</feature>
<evidence type="ECO:0000313" key="11">
    <source>
        <dbReference type="EMBL" id="SMC46770.1"/>
    </source>
</evidence>
<dbReference type="UniPathway" id="UPA00094"/>
<dbReference type="InterPro" id="IPR009081">
    <property type="entry name" value="PP-bd_ACP"/>
</dbReference>
<gene>
    <name evidence="7" type="primary">acpP</name>
    <name evidence="11" type="ORF">SAMN02745168_1000</name>
</gene>
<dbReference type="OrthoDB" id="9804551at2"/>
<accession>A0A1W1ZE76</accession>
<evidence type="ECO:0000256" key="3">
    <source>
        <dbReference type="ARBA" id="ARBA00022553"/>
    </source>
</evidence>
<evidence type="ECO:0000256" key="7">
    <source>
        <dbReference type="HAMAP-Rule" id="MF_01217"/>
    </source>
</evidence>
<dbReference type="PROSITE" id="PS00012">
    <property type="entry name" value="PHOSPHOPANTETHEINE"/>
    <property type="match status" value="1"/>
</dbReference>
<protein>
    <recommendedName>
        <fullName evidence="7 8">Acyl carrier protein</fullName>
        <shortName evidence="7">ACP</shortName>
    </recommendedName>
</protein>
<evidence type="ECO:0000259" key="10">
    <source>
        <dbReference type="PROSITE" id="PS50075"/>
    </source>
</evidence>
<comment type="pathway">
    <text evidence="7 9">Lipid metabolism; fatty acid biosynthesis.</text>
</comment>
<dbReference type="InterPro" id="IPR003231">
    <property type="entry name" value="ACP"/>
</dbReference>
<dbReference type="HAMAP" id="MF_01217">
    <property type="entry name" value="Acyl_carrier"/>
    <property type="match status" value="1"/>
</dbReference>
<comment type="similarity">
    <text evidence="7">Belongs to the acyl carrier protein (ACP) family.</text>
</comment>
<keyword evidence="12" id="KW-1185">Reference proteome</keyword>
<dbReference type="STRING" id="1122930.SAMN02745168_1000"/>
<dbReference type="GO" id="GO:0000035">
    <property type="term" value="F:acyl binding"/>
    <property type="evidence" value="ECO:0007669"/>
    <property type="project" value="TreeGrafter"/>
</dbReference>
<dbReference type="AlphaFoldDB" id="A0A1W1ZE76"/>
<organism evidence="11 12">
    <name type="scientific">Papillibacter cinnamivorans DSM 12816</name>
    <dbReference type="NCBI Taxonomy" id="1122930"/>
    <lineage>
        <taxon>Bacteria</taxon>
        <taxon>Bacillati</taxon>
        <taxon>Bacillota</taxon>
        <taxon>Clostridia</taxon>
        <taxon>Eubacteriales</taxon>
        <taxon>Oscillospiraceae</taxon>
        <taxon>Papillibacter</taxon>
    </lineage>
</organism>
<evidence type="ECO:0000256" key="9">
    <source>
        <dbReference type="RuleBase" id="RU003545"/>
    </source>
</evidence>
<evidence type="ECO:0000256" key="1">
    <source>
        <dbReference type="ARBA" id="ARBA00022450"/>
    </source>
</evidence>
<keyword evidence="6 7" id="KW-0275">Fatty acid biosynthesis</keyword>
<dbReference type="NCBIfam" id="NF002148">
    <property type="entry name" value="PRK00982.1-2"/>
    <property type="match status" value="1"/>
</dbReference>
<dbReference type="InterPro" id="IPR006162">
    <property type="entry name" value="Ppantetheine_attach_site"/>
</dbReference>